<feature type="signal peptide" evidence="1">
    <location>
        <begin position="1"/>
        <end position="23"/>
    </location>
</feature>
<dbReference type="InterPro" id="IPR036691">
    <property type="entry name" value="Endo/exonu/phosph_ase_sf"/>
</dbReference>
<feature type="chain" id="PRO_5045414660" evidence="1">
    <location>
        <begin position="24"/>
        <end position="274"/>
    </location>
</feature>
<dbReference type="InterPro" id="IPR051916">
    <property type="entry name" value="GPI-anchor_lipid_remodeler"/>
</dbReference>
<dbReference type="RefSeq" id="WP_356501467.1">
    <property type="nucleotide sequence ID" value="NZ_JBEXEF010000010.1"/>
</dbReference>
<keyword evidence="3" id="KW-0255">Endonuclease</keyword>
<organism evidence="3 4">
    <name type="scientific">Streptomyces sp. 900116325</name>
    <dbReference type="NCBI Taxonomy" id="3154295"/>
    <lineage>
        <taxon>Bacteria</taxon>
        <taxon>Bacillati</taxon>
        <taxon>Actinomycetota</taxon>
        <taxon>Actinomycetes</taxon>
        <taxon>Kitasatosporales</taxon>
        <taxon>Streptomycetaceae</taxon>
        <taxon>Streptomyces</taxon>
    </lineage>
</organism>
<dbReference type="InterPro" id="IPR005135">
    <property type="entry name" value="Endo/exonuclease/phosphatase"/>
</dbReference>
<comment type="caution">
    <text evidence="3">The sequence shown here is derived from an EMBL/GenBank/DDBJ whole genome shotgun (WGS) entry which is preliminary data.</text>
</comment>
<keyword evidence="3" id="KW-0378">Hydrolase</keyword>
<dbReference type="GO" id="GO:0004519">
    <property type="term" value="F:endonuclease activity"/>
    <property type="evidence" value="ECO:0007669"/>
    <property type="project" value="UniProtKB-KW"/>
</dbReference>
<keyword evidence="4" id="KW-1185">Reference proteome</keyword>
<dbReference type="Gene3D" id="3.60.10.10">
    <property type="entry name" value="Endonuclease/exonuclease/phosphatase"/>
    <property type="match status" value="1"/>
</dbReference>
<proteinExistence type="predicted"/>
<evidence type="ECO:0000313" key="3">
    <source>
        <dbReference type="EMBL" id="MET8436028.1"/>
    </source>
</evidence>
<gene>
    <name evidence="3" type="ORF">ABZV61_25265</name>
</gene>
<evidence type="ECO:0000259" key="2">
    <source>
        <dbReference type="Pfam" id="PF03372"/>
    </source>
</evidence>
<dbReference type="Pfam" id="PF03372">
    <property type="entry name" value="Exo_endo_phos"/>
    <property type="match status" value="1"/>
</dbReference>
<reference evidence="3 4" key="1">
    <citation type="submission" date="2024-06" db="EMBL/GenBank/DDBJ databases">
        <title>The Natural Products Discovery Center: Release of the First 8490 Sequenced Strains for Exploring Actinobacteria Biosynthetic Diversity.</title>
        <authorList>
            <person name="Kalkreuter E."/>
            <person name="Kautsar S.A."/>
            <person name="Yang D."/>
            <person name="Bader C.D."/>
            <person name="Teijaro C.N."/>
            <person name="Fluegel L."/>
            <person name="Davis C.M."/>
            <person name="Simpson J.R."/>
            <person name="Lauterbach L."/>
            <person name="Steele A.D."/>
            <person name="Gui C."/>
            <person name="Meng S."/>
            <person name="Li G."/>
            <person name="Viehrig K."/>
            <person name="Ye F."/>
            <person name="Su P."/>
            <person name="Kiefer A.F."/>
            <person name="Nichols A."/>
            <person name="Cepeda A.J."/>
            <person name="Yan W."/>
            <person name="Fan B."/>
            <person name="Jiang Y."/>
            <person name="Adhikari A."/>
            <person name="Zheng C.-J."/>
            <person name="Schuster L."/>
            <person name="Cowan T.M."/>
            <person name="Smanski M.J."/>
            <person name="Chevrette M.G."/>
            <person name="De Carvalho L.P.S."/>
            <person name="Shen B."/>
        </authorList>
    </citation>
    <scope>NUCLEOTIDE SEQUENCE [LARGE SCALE GENOMIC DNA]</scope>
    <source>
        <strain evidence="3 4">NPDC005137</strain>
    </source>
</reference>
<sequence length="274" mass="29470">MLRRTLSALAVVSVLATTGVAQASAAEGHGARVLDVMTFNIHHAQGTDDVLDLQRIADVVKESGADVVGLQEVDNHYSGRSNWADQPAELAAMLGYHVVFGANIDNNPPIAGGHRIQYGTAILSRYPITEWDNTWLFKSPGQEQRGLLHATLDVRGKAVHFYCTHLAAGSQTDRLHQAPQLVDLIGATDPSILVGDFNAVPSAPESQPLQTSYTDAWTKAGRGDGMTFPAEGPTERIDDIYTTDQVKPVVTRVLHTDPTASDHLPVISRVVVAP</sequence>
<dbReference type="PANTHER" id="PTHR14859">
    <property type="entry name" value="CALCOFLUOR WHITE HYPERSENSITIVE PROTEIN PRECURSOR"/>
    <property type="match status" value="1"/>
</dbReference>
<name>A0ABV2UDW0_9ACTN</name>
<dbReference type="Proteomes" id="UP001550044">
    <property type="component" value="Unassembled WGS sequence"/>
</dbReference>
<keyword evidence="1" id="KW-0732">Signal</keyword>
<feature type="domain" description="Endonuclease/exonuclease/phosphatase" evidence="2">
    <location>
        <begin position="37"/>
        <end position="263"/>
    </location>
</feature>
<dbReference type="SUPFAM" id="SSF56219">
    <property type="entry name" value="DNase I-like"/>
    <property type="match status" value="1"/>
</dbReference>
<keyword evidence="3" id="KW-0540">Nuclease</keyword>
<protein>
    <submittedName>
        <fullName evidence="3">Endonuclease/exonuclease/phosphatase family protein</fullName>
    </submittedName>
</protein>
<dbReference type="EMBL" id="JBEXIP010000022">
    <property type="protein sequence ID" value="MET8436028.1"/>
    <property type="molecule type" value="Genomic_DNA"/>
</dbReference>
<evidence type="ECO:0000256" key="1">
    <source>
        <dbReference type="SAM" id="SignalP"/>
    </source>
</evidence>
<dbReference type="PANTHER" id="PTHR14859:SF15">
    <property type="entry name" value="ENDONUCLEASE_EXONUCLEASE_PHOSPHATASE DOMAIN-CONTAINING PROTEIN"/>
    <property type="match status" value="1"/>
</dbReference>
<evidence type="ECO:0000313" key="4">
    <source>
        <dbReference type="Proteomes" id="UP001550044"/>
    </source>
</evidence>
<accession>A0ABV2UDW0</accession>